<dbReference type="InterPro" id="IPR011006">
    <property type="entry name" value="CheY-like_superfamily"/>
</dbReference>
<dbReference type="Pfam" id="PF18947">
    <property type="entry name" value="HAMP_2"/>
    <property type="match status" value="2"/>
</dbReference>
<dbReference type="PROSITE" id="PS50885">
    <property type="entry name" value="HAMP"/>
    <property type="match status" value="2"/>
</dbReference>
<comment type="catalytic activity">
    <reaction evidence="1">
        <text>ATP + protein L-histidine = ADP + protein N-phospho-L-histidine.</text>
        <dbReference type="EC" id="2.7.13.3"/>
    </reaction>
</comment>
<organism evidence="16 17">
    <name type="scientific">Candidatus Segetimicrobium genomatis</name>
    <dbReference type="NCBI Taxonomy" id="2569760"/>
    <lineage>
        <taxon>Bacteria</taxon>
        <taxon>Bacillati</taxon>
        <taxon>Candidatus Sysuimicrobiota</taxon>
        <taxon>Candidatus Sysuimicrobiia</taxon>
        <taxon>Candidatus Sysuimicrobiales</taxon>
        <taxon>Candidatus Segetimicrobiaceae</taxon>
        <taxon>Candidatus Segetimicrobium</taxon>
    </lineage>
</organism>
<dbReference type="SUPFAM" id="SSF55874">
    <property type="entry name" value="ATPase domain of HSP90 chaperone/DNA topoisomerase II/histidine kinase"/>
    <property type="match status" value="1"/>
</dbReference>
<evidence type="ECO:0000256" key="11">
    <source>
        <dbReference type="SAM" id="Coils"/>
    </source>
</evidence>
<evidence type="ECO:0000256" key="2">
    <source>
        <dbReference type="ARBA" id="ARBA00004370"/>
    </source>
</evidence>
<dbReference type="CDD" id="cd16922">
    <property type="entry name" value="HATPase_EvgS-ArcB-TorS-like"/>
    <property type="match status" value="1"/>
</dbReference>
<comment type="caution">
    <text evidence="16">The sequence shown here is derived from an EMBL/GenBank/DDBJ whole genome shotgun (WGS) entry which is preliminary data.</text>
</comment>
<dbReference type="Proteomes" id="UP000320393">
    <property type="component" value="Unassembled WGS sequence"/>
</dbReference>
<dbReference type="Pfam" id="PF02518">
    <property type="entry name" value="HATPase_c"/>
    <property type="match status" value="1"/>
</dbReference>
<feature type="domain" description="Response regulatory" evidence="14">
    <location>
        <begin position="770"/>
        <end position="883"/>
    </location>
</feature>
<dbReference type="InterPro" id="IPR005467">
    <property type="entry name" value="His_kinase_dom"/>
</dbReference>
<dbReference type="SUPFAM" id="SSF52172">
    <property type="entry name" value="CheY-like"/>
    <property type="match status" value="3"/>
</dbReference>
<evidence type="ECO:0000256" key="8">
    <source>
        <dbReference type="ARBA" id="ARBA00023012"/>
    </source>
</evidence>
<name>A0A537LY34_9BACT</name>
<feature type="modified residue" description="4-aspartylphosphate" evidence="10">
    <location>
        <position position="941"/>
    </location>
</feature>
<dbReference type="SMART" id="SM00448">
    <property type="entry name" value="REC"/>
    <property type="match status" value="3"/>
</dbReference>
<dbReference type="FunFam" id="3.30.565.10:FF:000010">
    <property type="entry name" value="Sensor histidine kinase RcsC"/>
    <property type="match status" value="1"/>
</dbReference>
<evidence type="ECO:0000313" key="17">
    <source>
        <dbReference type="Proteomes" id="UP000320393"/>
    </source>
</evidence>
<dbReference type="Pfam" id="PF13185">
    <property type="entry name" value="GAF_2"/>
    <property type="match status" value="1"/>
</dbReference>
<dbReference type="PANTHER" id="PTHR45339">
    <property type="entry name" value="HYBRID SIGNAL TRANSDUCTION HISTIDINE KINASE J"/>
    <property type="match status" value="1"/>
</dbReference>
<dbReference type="Gene3D" id="3.40.50.2300">
    <property type="match status" value="3"/>
</dbReference>
<dbReference type="SUPFAM" id="SSF58104">
    <property type="entry name" value="Methyl-accepting chemotaxis protein (MCP) signaling domain"/>
    <property type="match status" value="2"/>
</dbReference>
<evidence type="ECO:0000259" key="13">
    <source>
        <dbReference type="PROSITE" id="PS50109"/>
    </source>
</evidence>
<dbReference type="InterPro" id="IPR004358">
    <property type="entry name" value="Sig_transdc_His_kin-like_C"/>
</dbReference>
<evidence type="ECO:0000256" key="9">
    <source>
        <dbReference type="ARBA" id="ARBA00074306"/>
    </source>
</evidence>
<dbReference type="Gene3D" id="1.10.287.130">
    <property type="match status" value="1"/>
</dbReference>
<keyword evidence="11" id="KW-0175">Coiled coil</keyword>
<dbReference type="GO" id="GO:0016020">
    <property type="term" value="C:membrane"/>
    <property type="evidence" value="ECO:0007669"/>
    <property type="project" value="UniProtKB-SubCell"/>
</dbReference>
<dbReference type="SMART" id="SM00387">
    <property type="entry name" value="HATPase_c"/>
    <property type="match status" value="1"/>
</dbReference>
<evidence type="ECO:0000256" key="4">
    <source>
        <dbReference type="ARBA" id="ARBA00012438"/>
    </source>
</evidence>
<dbReference type="Gene3D" id="6.10.340.10">
    <property type="match status" value="1"/>
</dbReference>
<dbReference type="InterPro" id="IPR036890">
    <property type="entry name" value="HATPase_C_sf"/>
</dbReference>
<protein>
    <recommendedName>
        <fullName evidence="9">Circadian input-output histidine kinase CikA</fullName>
        <ecNumber evidence="4">2.7.13.3</ecNumber>
    </recommendedName>
</protein>
<evidence type="ECO:0000256" key="7">
    <source>
        <dbReference type="ARBA" id="ARBA00022777"/>
    </source>
</evidence>
<feature type="modified residue" description="4-aspartylphosphate" evidence="10">
    <location>
        <position position="819"/>
    </location>
</feature>
<evidence type="ECO:0000256" key="1">
    <source>
        <dbReference type="ARBA" id="ARBA00000085"/>
    </source>
</evidence>
<dbReference type="SMART" id="SM00065">
    <property type="entry name" value="GAF"/>
    <property type="match status" value="1"/>
</dbReference>
<feature type="region of interest" description="Disordered" evidence="12">
    <location>
        <begin position="693"/>
        <end position="757"/>
    </location>
</feature>
<evidence type="ECO:0000256" key="5">
    <source>
        <dbReference type="ARBA" id="ARBA00022553"/>
    </source>
</evidence>
<dbReference type="GO" id="GO:0000155">
    <property type="term" value="F:phosphorelay sensor kinase activity"/>
    <property type="evidence" value="ECO:0007669"/>
    <property type="project" value="InterPro"/>
</dbReference>
<dbReference type="InterPro" id="IPR001789">
    <property type="entry name" value="Sig_transdc_resp-reg_receiver"/>
</dbReference>
<evidence type="ECO:0000256" key="12">
    <source>
        <dbReference type="SAM" id="MobiDB-lite"/>
    </source>
</evidence>
<feature type="coiled-coil region" evidence="11">
    <location>
        <begin position="383"/>
        <end position="445"/>
    </location>
</feature>
<keyword evidence="8" id="KW-0902">Two-component regulatory system</keyword>
<feature type="compositionally biased region" description="Low complexity" evidence="12">
    <location>
        <begin position="714"/>
        <end position="725"/>
    </location>
</feature>
<dbReference type="InterPro" id="IPR003660">
    <property type="entry name" value="HAMP_dom"/>
</dbReference>
<dbReference type="SUPFAM" id="SSF55781">
    <property type="entry name" value="GAF domain-like"/>
    <property type="match status" value="1"/>
</dbReference>
<dbReference type="Gene3D" id="1.20.120.1530">
    <property type="match status" value="1"/>
</dbReference>
<feature type="non-terminal residue" evidence="16">
    <location>
        <position position="1"/>
    </location>
</feature>
<feature type="domain" description="HAMP" evidence="15">
    <location>
        <begin position="156"/>
        <end position="208"/>
    </location>
</feature>
<dbReference type="CDD" id="cd00156">
    <property type="entry name" value="REC"/>
    <property type="match status" value="2"/>
</dbReference>
<evidence type="ECO:0000256" key="10">
    <source>
        <dbReference type="PROSITE-ProRule" id="PRU00169"/>
    </source>
</evidence>
<keyword evidence="6" id="KW-0808">Transferase</keyword>
<dbReference type="InterPro" id="IPR036097">
    <property type="entry name" value="HisK_dim/P_sf"/>
</dbReference>
<feature type="domain" description="Response regulatory" evidence="14">
    <location>
        <begin position="892"/>
        <end position="1008"/>
    </location>
</feature>
<dbReference type="EC" id="2.7.13.3" evidence="4"/>
<accession>A0A537LY34</accession>
<comment type="similarity">
    <text evidence="3">In the N-terminal section; belongs to the phytochrome family.</text>
</comment>
<comment type="subcellular location">
    <subcellularLocation>
        <location evidence="2">Membrane</location>
    </subcellularLocation>
</comment>
<dbReference type="PRINTS" id="PR00344">
    <property type="entry name" value="BCTRLSENSOR"/>
</dbReference>
<dbReference type="InterPro" id="IPR003661">
    <property type="entry name" value="HisK_dim/P_dom"/>
</dbReference>
<dbReference type="CDD" id="cd17546">
    <property type="entry name" value="REC_hyHK_CKI1_RcsC-like"/>
    <property type="match status" value="1"/>
</dbReference>
<dbReference type="CDD" id="cd06225">
    <property type="entry name" value="HAMP"/>
    <property type="match status" value="2"/>
</dbReference>
<sequence>ARGEILQVKDVINKMVDQLNSFASEVTRVAREVGTEGQLGGQAKVRGVAGTWKDLTDNVNVMAANLSDQVRGIARVVTAVAMGDLKKELTLEAKGEIAALADTINGMIATLATFADQVTSVAREVGAEGKLGGQANVPGAAGTWKDLTENVNQLAANLTTQVRAIAEVSTAVAKGDLTRSIKVDARGEVAELKDNLNEMIRNLKETTHKNSEQDWLKTNLAKFTSMLQGQRDLLTVARQLLSELAPLVSAQHGVFYLMESPQNGDGGRLRLLASYAYKERKGLATQFKLGEGLVGQCAVEKERILLTNVPDDYVQITSALGEAAPLNIVVLPVVFETQIKAVIELASFDRFSATHLAFLDQLTESVGIVLNTIEANMRTGELLQQSQSMAKELQSQQQELQLTNEELEEKARLLTTQNAEVARKKLEVEEAKQAVEEKAEQLALTSKYKSEFLASMSHELRTPLNSLLILSEQLSTNPQGNLTDQQIEFAKTIYGAGNDLLTLINDILDLAKIESGTVTVEPGPVLFTAVRDELDRTFRPVAETKRLNFTVDLAPNLPPLLHTDPKRLQQVLKNLLSNALKFTERGRVTLQMAQATGGWTPDHPVLSAAPGVVAFSVSDTGIGIPAEKQRIIFEAFQQAEGGTSRKYGGTGLGLAISREIAQLLGGEIRLVSAPGKGSTFTLYLPQTHIPAAPARGEVSGNGPSRGRGAPILNPARAPAMPLLTPTLPPLPHPPARGTGGGQAAPAGDRPTMASPEVQDDRGQIWEGDTVLLIVEDDPNFARILLAQAREKGFKALVTSRGDSAVALAREFRPDAITLDLKLTETDGWTVLDQLKRHPETRYIPVHIISVQEERERGLQRGAFAYMEKPVSKKGLEEVFAKIQSFAARRDKKLLVIHGDKAQRDSIVELIGDGEVQTTAVGTGAEALAALRAESFDCVVLDLDLPDMPGFQVLEEIQKEPRLREIPVIVHTGRELTAEDESRIKKVAQTSIVKGAQSPERLLDETALFLNRVASKLPEVKQRMLERLYETDTVLAGKKVLVVDDDVRNIFALTSVLEIQNMTVLSAENASGALQILRATPDIDCVLMDIMMPETDGYATIRAIRGIPERVSLPVIALTAKAMKGDREKCLQAGASDYIAKPINTEQLLSLLRVWLHR</sequence>
<dbReference type="InterPro" id="IPR029016">
    <property type="entry name" value="GAF-like_dom_sf"/>
</dbReference>
<feature type="coiled-coil region" evidence="11">
    <location>
        <begin position="182"/>
        <end position="209"/>
    </location>
</feature>
<feature type="domain" description="Response regulatory" evidence="14">
    <location>
        <begin position="1038"/>
        <end position="1155"/>
    </location>
</feature>
<dbReference type="PROSITE" id="PS50109">
    <property type="entry name" value="HIS_KIN"/>
    <property type="match status" value="1"/>
</dbReference>
<evidence type="ECO:0000256" key="3">
    <source>
        <dbReference type="ARBA" id="ARBA00006402"/>
    </source>
</evidence>
<dbReference type="InterPro" id="IPR003018">
    <property type="entry name" value="GAF"/>
</dbReference>
<dbReference type="SMART" id="SM00304">
    <property type="entry name" value="HAMP"/>
    <property type="match status" value="2"/>
</dbReference>
<dbReference type="EMBL" id="VBAM01000172">
    <property type="protein sequence ID" value="TMJ12914.1"/>
    <property type="molecule type" value="Genomic_DNA"/>
</dbReference>
<feature type="domain" description="HAMP" evidence="15">
    <location>
        <begin position="64"/>
        <end position="116"/>
    </location>
</feature>
<reference evidence="16 17" key="1">
    <citation type="journal article" date="2019" name="Nat. Microbiol.">
        <title>Mediterranean grassland soil C-N compound turnover is dependent on rainfall and depth, and is mediated by genomically divergent microorganisms.</title>
        <authorList>
            <person name="Diamond S."/>
            <person name="Andeer P.F."/>
            <person name="Li Z."/>
            <person name="Crits-Christoph A."/>
            <person name="Burstein D."/>
            <person name="Anantharaman K."/>
            <person name="Lane K.R."/>
            <person name="Thomas B.C."/>
            <person name="Pan C."/>
            <person name="Northen T.R."/>
            <person name="Banfield J.F."/>
        </authorList>
    </citation>
    <scope>NUCLEOTIDE SEQUENCE [LARGE SCALE GENOMIC DNA]</scope>
    <source>
        <strain evidence="16">NP_5</strain>
    </source>
</reference>
<proteinExistence type="inferred from homology"/>
<dbReference type="SMART" id="SM00388">
    <property type="entry name" value="HisKA"/>
    <property type="match status" value="1"/>
</dbReference>
<dbReference type="Pfam" id="PF00512">
    <property type="entry name" value="HisKA"/>
    <property type="match status" value="1"/>
</dbReference>
<evidence type="ECO:0000259" key="15">
    <source>
        <dbReference type="PROSITE" id="PS50885"/>
    </source>
</evidence>
<dbReference type="Gene3D" id="3.30.565.10">
    <property type="entry name" value="Histidine kinase-like ATPase, C-terminal domain"/>
    <property type="match status" value="1"/>
</dbReference>
<dbReference type="Pfam" id="PF00072">
    <property type="entry name" value="Response_reg"/>
    <property type="match status" value="3"/>
</dbReference>
<evidence type="ECO:0000256" key="6">
    <source>
        <dbReference type="ARBA" id="ARBA00022679"/>
    </source>
</evidence>
<evidence type="ECO:0000259" key="14">
    <source>
        <dbReference type="PROSITE" id="PS50110"/>
    </source>
</evidence>
<dbReference type="Gene3D" id="3.30.450.40">
    <property type="match status" value="1"/>
</dbReference>
<dbReference type="FunFam" id="1.20.120.1530:FF:000002">
    <property type="entry name" value="Two-component osmosensing histidine kinase"/>
    <property type="match status" value="1"/>
</dbReference>
<keyword evidence="5 10" id="KW-0597">Phosphoprotein</keyword>
<feature type="modified residue" description="4-aspartylphosphate" evidence="10">
    <location>
        <position position="1088"/>
    </location>
</feature>
<gene>
    <name evidence="16" type="ORF">E6H02_05565</name>
</gene>
<dbReference type="SUPFAM" id="SSF47384">
    <property type="entry name" value="Homodimeric domain of signal transducing histidine kinase"/>
    <property type="match status" value="1"/>
</dbReference>
<dbReference type="PROSITE" id="PS50110">
    <property type="entry name" value="RESPONSE_REGULATORY"/>
    <property type="match status" value="3"/>
</dbReference>
<dbReference type="AlphaFoldDB" id="A0A537LY34"/>
<dbReference type="PANTHER" id="PTHR45339:SF1">
    <property type="entry name" value="HYBRID SIGNAL TRANSDUCTION HISTIDINE KINASE J"/>
    <property type="match status" value="1"/>
</dbReference>
<dbReference type="CDD" id="cd00082">
    <property type="entry name" value="HisKA"/>
    <property type="match status" value="1"/>
</dbReference>
<keyword evidence="7" id="KW-0418">Kinase</keyword>
<dbReference type="InterPro" id="IPR003594">
    <property type="entry name" value="HATPase_dom"/>
</dbReference>
<evidence type="ECO:0000313" key="16">
    <source>
        <dbReference type="EMBL" id="TMJ12914.1"/>
    </source>
</evidence>
<feature type="domain" description="Histidine kinase" evidence="13">
    <location>
        <begin position="455"/>
        <end position="688"/>
    </location>
</feature>